<feature type="region of interest" description="Disordered" evidence="1">
    <location>
        <begin position="265"/>
        <end position="287"/>
    </location>
</feature>
<dbReference type="EMBL" id="CAJNDS010002671">
    <property type="protein sequence ID" value="CAE7561655.1"/>
    <property type="molecule type" value="Genomic_DNA"/>
</dbReference>
<protein>
    <submittedName>
        <fullName evidence="2">Uncharacterized protein</fullName>
    </submittedName>
</protein>
<keyword evidence="4" id="KW-1185">Reference proteome</keyword>
<proteinExistence type="predicted"/>
<feature type="compositionally biased region" description="Basic and acidic residues" evidence="1">
    <location>
        <begin position="273"/>
        <end position="287"/>
    </location>
</feature>
<evidence type="ECO:0000313" key="4">
    <source>
        <dbReference type="Proteomes" id="UP000604046"/>
    </source>
</evidence>
<feature type="region of interest" description="Disordered" evidence="1">
    <location>
        <begin position="26"/>
        <end position="59"/>
    </location>
</feature>
<feature type="compositionally biased region" description="Low complexity" evidence="1">
    <location>
        <begin position="120"/>
        <end position="131"/>
    </location>
</feature>
<dbReference type="EMBL" id="CAJNDS010002799">
    <property type="protein sequence ID" value="CAE7601489.1"/>
    <property type="molecule type" value="Genomic_DNA"/>
</dbReference>
<feature type="region of interest" description="Disordered" evidence="1">
    <location>
        <begin position="95"/>
        <end position="143"/>
    </location>
</feature>
<evidence type="ECO:0000313" key="2">
    <source>
        <dbReference type="EMBL" id="CAE7561655.1"/>
    </source>
</evidence>
<reference evidence="2" key="1">
    <citation type="submission" date="2021-02" db="EMBL/GenBank/DDBJ databases">
        <authorList>
            <person name="Dougan E. K."/>
            <person name="Rhodes N."/>
            <person name="Thang M."/>
            <person name="Chan C."/>
        </authorList>
    </citation>
    <scope>NUCLEOTIDE SEQUENCE</scope>
</reference>
<dbReference type="AlphaFoldDB" id="A0A812U8R1"/>
<feature type="region of interest" description="Disordered" evidence="1">
    <location>
        <begin position="186"/>
        <end position="218"/>
    </location>
</feature>
<dbReference type="Proteomes" id="UP000604046">
    <property type="component" value="Unassembled WGS sequence"/>
</dbReference>
<evidence type="ECO:0000256" key="1">
    <source>
        <dbReference type="SAM" id="MobiDB-lite"/>
    </source>
</evidence>
<gene>
    <name evidence="2" type="ORF">SNAT2548_LOCUS31695</name>
    <name evidence="3" type="ORF">SNAT2548_LOCUS34208</name>
</gene>
<name>A0A812U8R1_9DINO</name>
<comment type="caution">
    <text evidence="2">The sequence shown here is derived from an EMBL/GenBank/DDBJ whole genome shotgun (WGS) entry which is preliminary data.</text>
</comment>
<sequence length="287" mass="31043">MLWLFNLFSRPTARDGAMSNRADAFSRSGDAAVPPAPAGPASSVPAESGSQGSAAADLRVRDSARQAELLHCWRSICEHSMEDAARALNFWTSAPSSSLRKSPAMWSWTESESDHVMEEAAPQPASADPQATSPPPAQAPTNPAELLRERQWHSSTSHGVHTDPLQRVEPRPLRHEHLRFDPAIGHRAVAPDDSATSQRSDRSRLPVVCPTAPTDPRPDEMLNFEMGYTESLRTSSACIRTRFPAGSIRVCSRPQTCTGMEQCLGTGNGEGGAEVRTKEGLKPGEEV</sequence>
<accession>A0A812U8R1</accession>
<feature type="compositionally biased region" description="Low complexity" evidence="1">
    <location>
        <begin position="28"/>
        <end position="50"/>
    </location>
</feature>
<evidence type="ECO:0000313" key="3">
    <source>
        <dbReference type="EMBL" id="CAE7601489.1"/>
    </source>
</evidence>
<organism evidence="2 4">
    <name type="scientific">Symbiodinium natans</name>
    <dbReference type="NCBI Taxonomy" id="878477"/>
    <lineage>
        <taxon>Eukaryota</taxon>
        <taxon>Sar</taxon>
        <taxon>Alveolata</taxon>
        <taxon>Dinophyceae</taxon>
        <taxon>Suessiales</taxon>
        <taxon>Symbiodiniaceae</taxon>
        <taxon>Symbiodinium</taxon>
    </lineage>
</organism>